<keyword evidence="2" id="KW-0479">Metal-binding</keyword>
<dbReference type="PANTHER" id="PTHR11668:SF300">
    <property type="entry name" value="SERINE_THREONINE-PROTEIN PHOSPHATASE"/>
    <property type="match status" value="1"/>
</dbReference>
<dbReference type="GeneID" id="94827111"/>
<dbReference type="SMART" id="SM00156">
    <property type="entry name" value="PP2Ac"/>
    <property type="match status" value="1"/>
</dbReference>
<accession>A0A1J4KBM0</accession>
<dbReference type="EC" id="3.1.3.16" evidence="8"/>
<dbReference type="Gene3D" id="3.60.21.10">
    <property type="match status" value="1"/>
</dbReference>
<dbReference type="RefSeq" id="XP_068360220.1">
    <property type="nucleotide sequence ID" value="XM_068492407.1"/>
</dbReference>
<comment type="caution">
    <text evidence="11">The sequence shown here is derived from an EMBL/GenBank/DDBJ whole genome shotgun (WGS) entry which is preliminary data.</text>
</comment>
<evidence type="ECO:0000256" key="5">
    <source>
        <dbReference type="ARBA" id="ARBA00023211"/>
    </source>
</evidence>
<name>A0A1J4KBM0_9EUKA</name>
<evidence type="ECO:0000313" key="12">
    <source>
        <dbReference type="Proteomes" id="UP000179807"/>
    </source>
</evidence>
<protein>
    <recommendedName>
        <fullName evidence="8">Serine/threonine-protein phosphatase</fullName>
        <ecNumber evidence="8">3.1.3.16</ecNumber>
    </recommendedName>
</protein>
<reference evidence="11" key="1">
    <citation type="submission" date="2016-10" db="EMBL/GenBank/DDBJ databases">
        <authorList>
            <person name="Benchimol M."/>
            <person name="Almeida L.G."/>
            <person name="Vasconcelos A.T."/>
            <person name="Perreira-Neves A."/>
            <person name="Rosa I.A."/>
            <person name="Tasca T."/>
            <person name="Bogo M.R."/>
            <person name="de Souza W."/>
        </authorList>
    </citation>
    <scope>NUCLEOTIDE SEQUENCE [LARGE SCALE GENOMIC DNA]</scope>
    <source>
        <strain evidence="11">K</strain>
    </source>
</reference>
<dbReference type="PROSITE" id="PS00125">
    <property type="entry name" value="SER_THR_PHOSPHATASE"/>
    <property type="match status" value="1"/>
</dbReference>
<evidence type="ECO:0000313" key="11">
    <source>
        <dbReference type="EMBL" id="OHT07084.1"/>
    </source>
</evidence>
<evidence type="ECO:0000256" key="7">
    <source>
        <dbReference type="ARBA" id="ARBA00048336"/>
    </source>
</evidence>
<dbReference type="CDD" id="cd00144">
    <property type="entry name" value="MPP_PPP_family"/>
    <property type="match status" value="1"/>
</dbReference>
<dbReference type="InterPro" id="IPR029052">
    <property type="entry name" value="Metallo-depent_PP-like"/>
</dbReference>
<evidence type="ECO:0000259" key="10">
    <source>
        <dbReference type="PROSITE" id="PS00125"/>
    </source>
</evidence>
<gene>
    <name evidence="11" type="ORF">TRFO_05296</name>
</gene>
<dbReference type="InterPro" id="IPR004843">
    <property type="entry name" value="Calcineurin-like_PHP"/>
</dbReference>
<feature type="region of interest" description="Disordered" evidence="9">
    <location>
        <begin position="395"/>
        <end position="426"/>
    </location>
</feature>
<evidence type="ECO:0000256" key="8">
    <source>
        <dbReference type="RuleBase" id="RU004273"/>
    </source>
</evidence>
<organism evidence="11 12">
    <name type="scientific">Tritrichomonas foetus</name>
    <dbReference type="NCBI Taxonomy" id="1144522"/>
    <lineage>
        <taxon>Eukaryota</taxon>
        <taxon>Metamonada</taxon>
        <taxon>Parabasalia</taxon>
        <taxon>Tritrichomonadida</taxon>
        <taxon>Tritrichomonadidae</taxon>
        <taxon>Tritrichomonas</taxon>
    </lineage>
</organism>
<evidence type="ECO:0000256" key="6">
    <source>
        <dbReference type="ARBA" id="ARBA00047761"/>
    </source>
</evidence>
<dbReference type="PANTHER" id="PTHR11668">
    <property type="entry name" value="SERINE/THREONINE PROTEIN PHOSPHATASE"/>
    <property type="match status" value="1"/>
</dbReference>
<evidence type="ECO:0000256" key="9">
    <source>
        <dbReference type="SAM" id="MobiDB-lite"/>
    </source>
</evidence>
<dbReference type="EMBL" id="MLAK01000705">
    <property type="protein sequence ID" value="OHT07084.1"/>
    <property type="molecule type" value="Genomic_DNA"/>
</dbReference>
<dbReference type="GO" id="GO:0046872">
    <property type="term" value="F:metal ion binding"/>
    <property type="evidence" value="ECO:0007669"/>
    <property type="project" value="UniProtKB-KW"/>
</dbReference>
<keyword evidence="4" id="KW-0904">Protein phosphatase</keyword>
<comment type="cofactor">
    <cofactor evidence="1">
        <name>Mn(2+)</name>
        <dbReference type="ChEBI" id="CHEBI:29035"/>
    </cofactor>
</comment>
<feature type="compositionally biased region" description="Polar residues" evidence="9">
    <location>
        <begin position="400"/>
        <end position="426"/>
    </location>
</feature>
<comment type="similarity">
    <text evidence="8">Belongs to the PPP phosphatase family.</text>
</comment>
<comment type="catalytic activity">
    <reaction evidence="6">
        <text>O-phospho-L-seryl-[protein] + H2O = L-seryl-[protein] + phosphate</text>
        <dbReference type="Rhea" id="RHEA:20629"/>
        <dbReference type="Rhea" id="RHEA-COMP:9863"/>
        <dbReference type="Rhea" id="RHEA-COMP:11604"/>
        <dbReference type="ChEBI" id="CHEBI:15377"/>
        <dbReference type="ChEBI" id="CHEBI:29999"/>
        <dbReference type="ChEBI" id="CHEBI:43474"/>
        <dbReference type="ChEBI" id="CHEBI:83421"/>
        <dbReference type="EC" id="3.1.3.16"/>
    </reaction>
</comment>
<evidence type="ECO:0000256" key="2">
    <source>
        <dbReference type="ARBA" id="ARBA00022723"/>
    </source>
</evidence>
<feature type="region of interest" description="Disordered" evidence="9">
    <location>
        <begin position="167"/>
        <end position="188"/>
    </location>
</feature>
<dbReference type="OrthoDB" id="10267127at2759"/>
<dbReference type="Proteomes" id="UP000179807">
    <property type="component" value="Unassembled WGS sequence"/>
</dbReference>
<dbReference type="InterPro" id="IPR006186">
    <property type="entry name" value="Ser/Thr-sp_prot-phosphatase"/>
</dbReference>
<dbReference type="AlphaFoldDB" id="A0A1J4KBM0"/>
<dbReference type="SUPFAM" id="SSF56300">
    <property type="entry name" value="Metallo-dependent phosphatases"/>
    <property type="match status" value="1"/>
</dbReference>
<proteinExistence type="inferred from homology"/>
<feature type="domain" description="Serine/threonine specific protein phosphatases" evidence="10">
    <location>
        <begin position="135"/>
        <end position="140"/>
    </location>
</feature>
<dbReference type="InterPro" id="IPR050341">
    <property type="entry name" value="PP1_catalytic_subunit"/>
</dbReference>
<keyword evidence="3 8" id="KW-0378">Hydrolase</keyword>
<dbReference type="GO" id="GO:0005634">
    <property type="term" value="C:nucleus"/>
    <property type="evidence" value="ECO:0007669"/>
    <property type="project" value="TreeGrafter"/>
</dbReference>
<evidence type="ECO:0000256" key="4">
    <source>
        <dbReference type="ARBA" id="ARBA00022912"/>
    </source>
</evidence>
<dbReference type="Pfam" id="PF00149">
    <property type="entry name" value="Metallophos"/>
    <property type="match status" value="1"/>
</dbReference>
<dbReference type="GO" id="GO:0005737">
    <property type="term" value="C:cytoplasm"/>
    <property type="evidence" value="ECO:0007669"/>
    <property type="project" value="TreeGrafter"/>
</dbReference>
<sequence length="426" mass="48293">MIFKLFSMNIADYVLEFFGSIFTPSFAEIQHIIGTEGLPIPIMPKKSYTKLCTEITNILKKEASLLEISGQVVVVGDLHGSFLDFVRILKEYDFDQNKNIFLFLGDYVDRGNFSLEILTVLYALKVKNPHRYYLIRGNHEFEQVCSDYGFKEEINSKKFEAFNVQNDQAESDSGSEKSSNSSNNDKKGINSEYNEDVFKSFLKSFSYLPLAAVVNNKIFCVHGGLSPYLTNLNIITKLQRPIQSYSKHPILEDMVWADLSSTKLGSFITNSRGSGITFSETQLHNFLKATGLKAVVRGHQFITSGVEYLFDKKFVTVFSASFYKRKKKQPIPNKVGVLIIDVNSEFTENVLESIEQLSLSNVVYKNVKIIPKNPIPCLCMKIQTNSNKTVLSCRRMKTGRPSSDLSRSKNSPHPNVFKTRSSKFNL</sequence>
<keyword evidence="5" id="KW-0464">Manganese</keyword>
<dbReference type="GO" id="GO:0004722">
    <property type="term" value="F:protein serine/threonine phosphatase activity"/>
    <property type="evidence" value="ECO:0007669"/>
    <property type="project" value="UniProtKB-EC"/>
</dbReference>
<comment type="catalytic activity">
    <reaction evidence="7 8">
        <text>O-phospho-L-threonyl-[protein] + H2O = L-threonyl-[protein] + phosphate</text>
        <dbReference type="Rhea" id="RHEA:47004"/>
        <dbReference type="Rhea" id="RHEA-COMP:11060"/>
        <dbReference type="Rhea" id="RHEA-COMP:11605"/>
        <dbReference type="ChEBI" id="CHEBI:15377"/>
        <dbReference type="ChEBI" id="CHEBI:30013"/>
        <dbReference type="ChEBI" id="CHEBI:43474"/>
        <dbReference type="ChEBI" id="CHEBI:61977"/>
        <dbReference type="EC" id="3.1.3.16"/>
    </reaction>
</comment>
<keyword evidence="12" id="KW-1185">Reference proteome</keyword>
<dbReference type="VEuPathDB" id="TrichDB:TRFO_05296"/>
<dbReference type="PRINTS" id="PR00114">
    <property type="entry name" value="STPHPHTASE"/>
</dbReference>
<evidence type="ECO:0000256" key="1">
    <source>
        <dbReference type="ARBA" id="ARBA00001936"/>
    </source>
</evidence>
<evidence type="ECO:0000256" key="3">
    <source>
        <dbReference type="ARBA" id="ARBA00022801"/>
    </source>
</evidence>